<keyword evidence="4" id="KW-1185">Reference proteome</keyword>
<feature type="compositionally biased region" description="Basic and acidic residues" evidence="1">
    <location>
        <begin position="235"/>
        <end position="247"/>
    </location>
</feature>
<evidence type="ECO:0000256" key="1">
    <source>
        <dbReference type="SAM" id="MobiDB-lite"/>
    </source>
</evidence>
<accession>A0AAD1XQ84</accession>
<evidence type="ECO:0000256" key="2">
    <source>
        <dbReference type="SAM" id="SignalP"/>
    </source>
</evidence>
<name>A0AAD1XQ84_EUPCR</name>
<dbReference type="AlphaFoldDB" id="A0AAD1XQ84"/>
<feature type="signal peptide" evidence="2">
    <location>
        <begin position="1"/>
        <end position="20"/>
    </location>
</feature>
<keyword evidence="2" id="KW-0732">Signal</keyword>
<evidence type="ECO:0000313" key="4">
    <source>
        <dbReference type="Proteomes" id="UP001295684"/>
    </source>
</evidence>
<dbReference type="Proteomes" id="UP001295684">
    <property type="component" value="Unassembled WGS sequence"/>
</dbReference>
<reference evidence="3" key="1">
    <citation type="submission" date="2023-07" db="EMBL/GenBank/DDBJ databases">
        <authorList>
            <consortium name="AG Swart"/>
            <person name="Singh M."/>
            <person name="Singh A."/>
            <person name="Seah K."/>
            <person name="Emmerich C."/>
        </authorList>
    </citation>
    <scope>NUCLEOTIDE SEQUENCE</scope>
    <source>
        <strain evidence="3">DP1</strain>
    </source>
</reference>
<comment type="caution">
    <text evidence="3">The sequence shown here is derived from an EMBL/GenBank/DDBJ whole genome shotgun (WGS) entry which is preliminary data.</text>
</comment>
<dbReference type="EMBL" id="CAMPGE010018402">
    <property type="protein sequence ID" value="CAI2376817.1"/>
    <property type="molecule type" value="Genomic_DNA"/>
</dbReference>
<feature type="compositionally biased region" description="Low complexity" evidence="1">
    <location>
        <begin position="258"/>
        <end position="273"/>
    </location>
</feature>
<feature type="region of interest" description="Disordered" evidence="1">
    <location>
        <begin position="173"/>
        <end position="280"/>
    </location>
</feature>
<organism evidence="3 4">
    <name type="scientific">Euplotes crassus</name>
    <dbReference type="NCBI Taxonomy" id="5936"/>
    <lineage>
        <taxon>Eukaryota</taxon>
        <taxon>Sar</taxon>
        <taxon>Alveolata</taxon>
        <taxon>Ciliophora</taxon>
        <taxon>Intramacronucleata</taxon>
        <taxon>Spirotrichea</taxon>
        <taxon>Hypotrichia</taxon>
        <taxon>Euplotida</taxon>
        <taxon>Euplotidae</taxon>
        <taxon>Moneuplotes</taxon>
    </lineage>
</organism>
<feature type="compositionally biased region" description="Acidic residues" evidence="1">
    <location>
        <begin position="248"/>
        <end position="257"/>
    </location>
</feature>
<proteinExistence type="predicted"/>
<evidence type="ECO:0000313" key="3">
    <source>
        <dbReference type="EMBL" id="CAI2376817.1"/>
    </source>
</evidence>
<feature type="compositionally biased region" description="Basic and acidic residues" evidence="1">
    <location>
        <begin position="215"/>
        <end position="224"/>
    </location>
</feature>
<sequence length="301" mass="34946">MKNPQLILALVLCLVLVTIAYRPPTIHEIHADGDELRELLNINTRDIIVSVWFRNDKRNEELNNKNQLVITTIKALLARCHPKVIYTQADLSSTNPRKYEFVRLAKDWNLKINKLKDGPMIMVMHRQDGEIHWSTPDIPLNKLVEKVQRDLQNHEIARFGTTEHGCMVDLDYVPSVNRTPPRRYEPYAKRRQSSVINSEQENEFIEEEPFETPEEDIHEHDENRQTTSYESSDDSLDRESDKVHISEPEEESFDSSEEPIPSSKDSSSSSESPILPPDDEVVVDQKISLCKPHKAFCFKRY</sequence>
<gene>
    <name evidence="3" type="ORF">ECRASSUSDP1_LOCUS18194</name>
</gene>
<feature type="compositionally biased region" description="Acidic residues" evidence="1">
    <location>
        <begin position="200"/>
        <end position="214"/>
    </location>
</feature>
<protein>
    <submittedName>
        <fullName evidence="3">Uncharacterized protein</fullName>
    </submittedName>
</protein>
<feature type="chain" id="PRO_5042051392" evidence="2">
    <location>
        <begin position="21"/>
        <end position="301"/>
    </location>
</feature>